<dbReference type="CTD" id="36339511"/>
<accession>W6UIK5</accession>
<organism evidence="1 2">
    <name type="scientific">Echinococcus granulosus</name>
    <name type="common">Hydatid tapeworm</name>
    <dbReference type="NCBI Taxonomy" id="6210"/>
    <lineage>
        <taxon>Eukaryota</taxon>
        <taxon>Metazoa</taxon>
        <taxon>Spiralia</taxon>
        <taxon>Lophotrochozoa</taxon>
        <taxon>Platyhelminthes</taxon>
        <taxon>Cestoda</taxon>
        <taxon>Eucestoda</taxon>
        <taxon>Cyclophyllidea</taxon>
        <taxon>Taeniidae</taxon>
        <taxon>Echinococcus</taxon>
        <taxon>Echinococcus granulosus group</taxon>
    </lineage>
</organism>
<evidence type="ECO:0000313" key="1">
    <source>
        <dbReference type="EMBL" id="EUB61310.1"/>
    </source>
</evidence>
<dbReference type="Proteomes" id="UP000019149">
    <property type="component" value="Unassembled WGS sequence"/>
</dbReference>
<dbReference type="AlphaFoldDB" id="W6UIK5"/>
<dbReference type="RefSeq" id="XP_024352506.1">
    <property type="nucleotide sequence ID" value="XM_024493045.1"/>
</dbReference>
<keyword evidence="2" id="KW-1185">Reference proteome</keyword>
<name>W6UIK5_ECHGR</name>
<dbReference type="KEGG" id="egl:EGR_03796"/>
<dbReference type="EMBL" id="APAU02000021">
    <property type="protein sequence ID" value="EUB61310.1"/>
    <property type="molecule type" value="Genomic_DNA"/>
</dbReference>
<gene>
    <name evidence="1" type="ORF">EGR_03796</name>
</gene>
<sequence length="82" mass="8832">MAVSYRDLSGQRLVLASTTLLALREKNLPSDSTGLRIGVQIGTVDITVTDFFGWFVVNVGSSANSIPAGRGIWVVAEGRLFY</sequence>
<reference evidence="1 2" key="1">
    <citation type="journal article" date="2013" name="Nat. Genet.">
        <title>The genome of the hydatid tapeworm Echinococcus granulosus.</title>
        <authorList>
            <person name="Zheng H."/>
            <person name="Zhang W."/>
            <person name="Zhang L."/>
            <person name="Zhang Z."/>
            <person name="Li J."/>
            <person name="Lu G."/>
            <person name="Zhu Y."/>
            <person name="Wang Y."/>
            <person name="Huang Y."/>
            <person name="Liu J."/>
            <person name="Kang H."/>
            <person name="Chen J."/>
            <person name="Wang L."/>
            <person name="Chen A."/>
            <person name="Yu S."/>
            <person name="Gao Z."/>
            <person name="Jin L."/>
            <person name="Gu W."/>
            <person name="Wang Z."/>
            <person name="Zhao L."/>
            <person name="Shi B."/>
            <person name="Wen H."/>
            <person name="Lin R."/>
            <person name="Jones M.K."/>
            <person name="Brejova B."/>
            <person name="Vinar T."/>
            <person name="Zhao G."/>
            <person name="McManus D.P."/>
            <person name="Chen Z."/>
            <person name="Zhou Y."/>
            <person name="Wang S."/>
        </authorList>
    </citation>
    <scope>NUCLEOTIDE SEQUENCE [LARGE SCALE GENOMIC DNA]</scope>
</reference>
<proteinExistence type="predicted"/>
<evidence type="ECO:0000313" key="2">
    <source>
        <dbReference type="Proteomes" id="UP000019149"/>
    </source>
</evidence>
<dbReference type="GeneID" id="36339511"/>
<comment type="caution">
    <text evidence="1">The sequence shown here is derived from an EMBL/GenBank/DDBJ whole genome shotgun (WGS) entry which is preliminary data.</text>
</comment>
<protein>
    <submittedName>
        <fullName evidence="1">Uncharacterized protein</fullName>
    </submittedName>
</protein>